<evidence type="ECO:0000313" key="2">
    <source>
        <dbReference type="Proteomes" id="UP000184048"/>
    </source>
</evidence>
<sequence length="85" mass="9701">MKEKGIAIDFDRNFKRLHNIFEEEGYLVHDPTGETYSETRTDYEASISGSIGSKLKISRTIKPVIYQQKEGKVLLLQKGVVLVEN</sequence>
<dbReference type="Proteomes" id="UP000184048">
    <property type="component" value="Unassembled WGS sequence"/>
</dbReference>
<dbReference type="STRING" id="1121884.SAMN02745131_02504"/>
<accession>A0A1M5BBI5</accession>
<keyword evidence="2" id="KW-1185">Reference proteome</keyword>
<name>A0A1M5BBI5_9BACT</name>
<gene>
    <name evidence="1" type="ORF">SAMN02745131_02504</name>
</gene>
<dbReference type="AlphaFoldDB" id="A0A1M5BBI5"/>
<dbReference type="RefSeq" id="WP_175546072.1">
    <property type="nucleotide sequence ID" value="NZ_FQUU01000010.1"/>
</dbReference>
<protein>
    <submittedName>
        <fullName evidence="1">Uncharacterized protein</fullName>
    </submittedName>
</protein>
<evidence type="ECO:0000313" key="1">
    <source>
        <dbReference type="EMBL" id="SHF39746.1"/>
    </source>
</evidence>
<dbReference type="EMBL" id="FQUU01000010">
    <property type="protein sequence ID" value="SHF39746.1"/>
    <property type="molecule type" value="Genomic_DNA"/>
</dbReference>
<organism evidence="1 2">
    <name type="scientific">Flavisolibacter ginsengisoli DSM 18119</name>
    <dbReference type="NCBI Taxonomy" id="1121884"/>
    <lineage>
        <taxon>Bacteria</taxon>
        <taxon>Pseudomonadati</taxon>
        <taxon>Bacteroidota</taxon>
        <taxon>Chitinophagia</taxon>
        <taxon>Chitinophagales</taxon>
        <taxon>Chitinophagaceae</taxon>
        <taxon>Flavisolibacter</taxon>
    </lineage>
</organism>
<proteinExistence type="predicted"/>
<reference evidence="1 2" key="1">
    <citation type="submission" date="2016-11" db="EMBL/GenBank/DDBJ databases">
        <authorList>
            <person name="Jaros S."/>
            <person name="Januszkiewicz K."/>
            <person name="Wedrychowicz H."/>
        </authorList>
    </citation>
    <scope>NUCLEOTIDE SEQUENCE [LARGE SCALE GENOMIC DNA]</scope>
    <source>
        <strain evidence="1 2">DSM 18119</strain>
    </source>
</reference>